<reference evidence="2" key="2">
    <citation type="journal article" date="2015" name="Fish Shellfish Immunol.">
        <title>Early steps in the European eel (Anguilla anguilla)-Vibrio vulnificus interaction in the gills: Role of the RtxA13 toxin.</title>
        <authorList>
            <person name="Callol A."/>
            <person name="Pajuelo D."/>
            <person name="Ebbesson L."/>
            <person name="Teles M."/>
            <person name="MacKenzie S."/>
            <person name="Amaro C."/>
        </authorList>
    </citation>
    <scope>NUCLEOTIDE SEQUENCE</scope>
</reference>
<accession>A0A0E9UPS6</accession>
<evidence type="ECO:0000313" key="2">
    <source>
        <dbReference type="EMBL" id="JAH66968.1"/>
    </source>
</evidence>
<name>A0A0E9UPS6_ANGAN</name>
<reference evidence="2" key="1">
    <citation type="submission" date="2014-11" db="EMBL/GenBank/DDBJ databases">
        <authorList>
            <person name="Amaro Gonzalez C."/>
        </authorList>
    </citation>
    <scope>NUCLEOTIDE SEQUENCE</scope>
</reference>
<keyword evidence="1" id="KW-0812">Transmembrane</keyword>
<proteinExistence type="predicted"/>
<keyword evidence="1" id="KW-1133">Transmembrane helix</keyword>
<evidence type="ECO:0000256" key="1">
    <source>
        <dbReference type="SAM" id="Phobius"/>
    </source>
</evidence>
<dbReference type="AlphaFoldDB" id="A0A0E9UPS6"/>
<organism evidence="2">
    <name type="scientific">Anguilla anguilla</name>
    <name type="common">European freshwater eel</name>
    <name type="synonym">Muraena anguilla</name>
    <dbReference type="NCBI Taxonomy" id="7936"/>
    <lineage>
        <taxon>Eukaryota</taxon>
        <taxon>Metazoa</taxon>
        <taxon>Chordata</taxon>
        <taxon>Craniata</taxon>
        <taxon>Vertebrata</taxon>
        <taxon>Euteleostomi</taxon>
        <taxon>Actinopterygii</taxon>
        <taxon>Neopterygii</taxon>
        <taxon>Teleostei</taxon>
        <taxon>Anguilliformes</taxon>
        <taxon>Anguillidae</taxon>
        <taxon>Anguilla</taxon>
    </lineage>
</organism>
<protein>
    <submittedName>
        <fullName evidence="2">Uncharacterized protein</fullName>
    </submittedName>
</protein>
<sequence>MMRSVHSFNTGRTQVTHGSLHKCVCVFVYGCVYVCVYFWVYLCVRECVCMRVCVLARVG</sequence>
<dbReference type="EMBL" id="GBXM01041609">
    <property type="protein sequence ID" value="JAH66968.1"/>
    <property type="molecule type" value="Transcribed_RNA"/>
</dbReference>
<keyword evidence="1" id="KW-0472">Membrane</keyword>
<feature type="transmembrane region" description="Helical" evidence="1">
    <location>
        <begin position="20"/>
        <end position="42"/>
    </location>
</feature>